<feature type="compositionally biased region" description="Polar residues" evidence="1">
    <location>
        <begin position="98"/>
        <end position="112"/>
    </location>
</feature>
<accession>A0ABQ9JJG8</accession>
<name>A0ABQ9JJG8_9CUCU</name>
<sequence>MLSGSDSDEFYDAEDNPNTPNHGTRKLRKSSKDSLSKRANSEPNISDLADEARKSKSTFKLDEAKALPEPQIRPVPVGGRKKFKELRQRLQNDDEDCLNTNVTPPNSQTSSVEGVFAASNKPSHPFRIIEQDTISLQSLNSLGRVGRILGGVSDTGATISDHGRKTVSVSALSSSSLDSESTQSSKHHSQYPSTMTLSTGTTQSTNTNNKACVPLQEPDVIASTKSSSTTQKSFGITQSHAALNLDAPVAPPRRKKKKQSPSECYSTHTPSTIESLTREFEHSLDRLPSIKSTKSDRIFHSDSKSSTLKSGHSLNINQALKGQFVVKPQDNDSLKAQRISKISDSPDEDNQGTLGLPIEISAHNSPRGSSNRKRRRSTGDENIYKDVNLHVRTHTDSGKQLSDLEILEQVTVLNLDTGERVPLSVAEDKLPAISSMEKEKESDEESIDNKKSEIPIVDENDAK</sequence>
<dbReference type="EMBL" id="JAPWTJ010000449">
    <property type="protein sequence ID" value="KAJ8978340.1"/>
    <property type="molecule type" value="Genomic_DNA"/>
</dbReference>
<feature type="compositionally biased region" description="Low complexity" evidence="1">
    <location>
        <begin position="170"/>
        <end position="184"/>
    </location>
</feature>
<organism evidence="2 3">
    <name type="scientific">Molorchus minor</name>
    <dbReference type="NCBI Taxonomy" id="1323400"/>
    <lineage>
        <taxon>Eukaryota</taxon>
        <taxon>Metazoa</taxon>
        <taxon>Ecdysozoa</taxon>
        <taxon>Arthropoda</taxon>
        <taxon>Hexapoda</taxon>
        <taxon>Insecta</taxon>
        <taxon>Pterygota</taxon>
        <taxon>Neoptera</taxon>
        <taxon>Endopterygota</taxon>
        <taxon>Coleoptera</taxon>
        <taxon>Polyphaga</taxon>
        <taxon>Cucujiformia</taxon>
        <taxon>Chrysomeloidea</taxon>
        <taxon>Cerambycidae</taxon>
        <taxon>Lamiinae</taxon>
        <taxon>Monochamini</taxon>
        <taxon>Molorchus</taxon>
    </lineage>
</organism>
<feature type="compositionally biased region" description="Basic and acidic residues" evidence="1">
    <location>
        <begin position="50"/>
        <end position="66"/>
    </location>
</feature>
<feature type="region of interest" description="Disordered" evidence="1">
    <location>
        <begin position="1"/>
        <end position="112"/>
    </location>
</feature>
<protein>
    <submittedName>
        <fullName evidence="2">Uncharacterized protein</fullName>
    </submittedName>
</protein>
<evidence type="ECO:0000256" key="1">
    <source>
        <dbReference type="SAM" id="MobiDB-lite"/>
    </source>
</evidence>
<feature type="compositionally biased region" description="Acidic residues" evidence="1">
    <location>
        <begin position="1"/>
        <end position="15"/>
    </location>
</feature>
<keyword evidence="3" id="KW-1185">Reference proteome</keyword>
<feature type="compositionally biased region" description="Polar residues" evidence="1">
    <location>
        <begin position="261"/>
        <end position="271"/>
    </location>
</feature>
<feature type="region of interest" description="Disordered" evidence="1">
    <location>
        <begin position="170"/>
        <end position="212"/>
    </location>
</feature>
<gene>
    <name evidence="2" type="ORF">NQ317_011463</name>
</gene>
<evidence type="ECO:0000313" key="3">
    <source>
        <dbReference type="Proteomes" id="UP001162164"/>
    </source>
</evidence>
<reference evidence="2" key="1">
    <citation type="journal article" date="2023" name="Insect Mol. Biol.">
        <title>Genome sequencing provides insights into the evolution of gene families encoding plant cell wall-degrading enzymes in longhorned beetles.</title>
        <authorList>
            <person name="Shin N.R."/>
            <person name="Okamura Y."/>
            <person name="Kirsch R."/>
            <person name="Pauchet Y."/>
        </authorList>
    </citation>
    <scope>NUCLEOTIDE SEQUENCE</scope>
    <source>
        <strain evidence="2">MMC_N1</strain>
    </source>
</reference>
<dbReference type="Proteomes" id="UP001162164">
    <property type="component" value="Unassembled WGS sequence"/>
</dbReference>
<comment type="caution">
    <text evidence="2">The sequence shown here is derived from an EMBL/GenBank/DDBJ whole genome shotgun (WGS) entry which is preliminary data.</text>
</comment>
<feature type="compositionally biased region" description="Basic and acidic residues" evidence="1">
    <location>
        <begin position="30"/>
        <end position="40"/>
    </location>
</feature>
<feature type="compositionally biased region" description="Basic and acidic residues" evidence="1">
    <location>
        <begin position="432"/>
        <end position="453"/>
    </location>
</feature>
<evidence type="ECO:0000313" key="2">
    <source>
        <dbReference type="EMBL" id="KAJ8978340.1"/>
    </source>
</evidence>
<feature type="compositionally biased region" description="Low complexity" evidence="1">
    <location>
        <begin position="193"/>
        <end position="209"/>
    </location>
</feature>
<feature type="region of interest" description="Disordered" evidence="1">
    <location>
        <begin position="243"/>
        <end position="271"/>
    </location>
</feature>
<feature type="region of interest" description="Disordered" evidence="1">
    <location>
        <begin position="339"/>
        <end position="381"/>
    </location>
</feature>
<proteinExistence type="predicted"/>
<feature type="region of interest" description="Disordered" evidence="1">
    <location>
        <begin position="432"/>
        <end position="463"/>
    </location>
</feature>